<evidence type="ECO:0000313" key="2">
    <source>
        <dbReference type="Proteomes" id="UP000559987"/>
    </source>
</evidence>
<reference evidence="1 2" key="1">
    <citation type="submission" date="2020-08" db="EMBL/GenBank/DDBJ databases">
        <title>Genomic Encyclopedia of Type Strains, Phase III (KMG-III): the genomes of soil and plant-associated and newly described type strains.</title>
        <authorList>
            <person name="Whitman W."/>
        </authorList>
    </citation>
    <scope>NUCLEOTIDE SEQUENCE [LARGE SCALE GENOMIC DNA]</scope>
    <source>
        <strain evidence="1 2">CECT 8571</strain>
    </source>
</reference>
<proteinExistence type="predicted"/>
<accession>A0A839UT49</accession>
<organism evidence="1 2">
    <name type="scientific">Simiduia aestuariiviva</name>
    <dbReference type="NCBI Taxonomy" id="1510459"/>
    <lineage>
        <taxon>Bacteria</taxon>
        <taxon>Pseudomonadati</taxon>
        <taxon>Pseudomonadota</taxon>
        <taxon>Gammaproteobacteria</taxon>
        <taxon>Cellvibrionales</taxon>
        <taxon>Cellvibrionaceae</taxon>
        <taxon>Simiduia</taxon>
    </lineage>
</organism>
<dbReference type="AlphaFoldDB" id="A0A839UT49"/>
<protein>
    <submittedName>
        <fullName evidence="1">Spermidine synthase</fullName>
    </submittedName>
</protein>
<dbReference type="Proteomes" id="UP000559987">
    <property type="component" value="Unassembled WGS sequence"/>
</dbReference>
<dbReference type="InterPro" id="IPR029063">
    <property type="entry name" value="SAM-dependent_MTases_sf"/>
</dbReference>
<comment type="caution">
    <text evidence="1">The sequence shown here is derived from an EMBL/GenBank/DDBJ whole genome shotgun (WGS) entry which is preliminary data.</text>
</comment>
<name>A0A839UT49_9GAMM</name>
<dbReference type="Gene3D" id="3.40.50.150">
    <property type="entry name" value="Vaccinia Virus protein VP39"/>
    <property type="match status" value="1"/>
</dbReference>
<sequence length="246" mass="26621">MPPLFEEIDSQPSALGEISLRKRVIPALGTEPIYEVKLGEEYLMSSMFVEAEEQLSHLGLAAVAGEQLSVVVGGLGLGYTAVAALEDSRVTELLVVDALETVIDWHRQELVPLGRVLNADGRCRYVLGSFFDLAVGAQGGFDTAQPGRQFDAILLDIDHSPSEFLNAGNAQFYTGEKLQAMAAQLKQGGVFAMWSQNSPDQGFMALLGEVFADVSSHIVSFYNPFQQVNATNTVYVCKMPSGIEDV</sequence>
<evidence type="ECO:0000313" key="1">
    <source>
        <dbReference type="EMBL" id="MBB3169599.1"/>
    </source>
</evidence>
<dbReference type="RefSeq" id="WP_183911102.1">
    <property type="nucleotide sequence ID" value="NZ_JACHXZ010000004.1"/>
</dbReference>
<dbReference type="EMBL" id="JACHXZ010000004">
    <property type="protein sequence ID" value="MBB3169599.1"/>
    <property type="molecule type" value="Genomic_DNA"/>
</dbReference>
<dbReference type="SUPFAM" id="SSF53335">
    <property type="entry name" value="S-adenosyl-L-methionine-dependent methyltransferases"/>
    <property type="match status" value="1"/>
</dbReference>
<gene>
    <name evidence="1" type="ORF">FHS30_002812</name>
</gene>
<keyword evidence="2" id="KW-1185">Reference proteome</keyword>